<reference evidence="5" key="1">
    <citation type="submission" date="2018-03" db="EMBL/GenBank/DDBJ databases">
        <authorList>
            <person name="Guldener U."/>
        </authorList>
    </citation>
    <scope>NUCLEOTIDE SEQUENCE</scope>
</reference>
<dbReference type="AlphaFoldDB" id="A0AAE8SZI3"/>
<dbReference type="GO" id="GO:0004777">
    <property type="term" value="F:succinate-semialdehyde dehydrogenase (NAD+) activity"/>
    <property type="evidence" value="ECO:0007669"/>
    <property type="project" value="TreeGrafter"/>
</dbReference>
<dbReference type="InterPro" id="IPR016163">
    <property type="entry name" value="Ald_DH_C"/>
</dbReference>
<keyword evidence="1 3" id="KW-0560">Oxidoreductase</keyword>
<dbReference type="InterPro" id="IPR029510">
    <property type="entry name" value="Ald_DH_CS_GLU"/>
</dbReference>
<feature type="domain" description="Aldehyde dehydrogenase" evidence="4">
    <location>
        <begin position="27"/>
        <end position="469"/>
    </location>
</feature>
<dbReference type="Gene3D" id="3.40.309.10">
    <property type="entry name" value="Aldehyde Dehydrogenase, Chain A, domain 2"/>
    <property type="match status" value="1"/>
</dbReference>
<evidence type="ECO:0000313" key="5">
    <source>
        <dbReference type="EMBL" id="SPO07006.1"/>
    </source>
</evidence>
<dbReference type="PROSITE" id="PS00687">
    <property type="entry name" value="ALDEHYDE_DEHYDR_GLU"/>
    <property type="match status" value="1"/>
</dbReference>
<comment type="caution">
    <text evidence="5">The sequence shown here is derived from an EMBL/GenBank/DDBJ whole genome shotgun (WGS) entry which is preliminary data.</text>
</comment>
<dbReference type="PANTHER" id="PTHR43353:SF6">
    <property type="entry name" value="CYTOPLASMIC ALDEHYDE DEHYDROGENASE (EUROFUNG)"/>
    <property type="match status" value="1"/>
</dbReference>
<accession>A0AAE8SZI3</accession>
<dbReference type="GO" id="GO:0009450">
    <property type="term" value="P:gamma-aminobutyric acid catabolic process"/>
    <property type="evidence" value="ECO:0007669"/>
    <property type="project" value="TreeGrafter"/>
</dbReference>
<gene>
    <name evidence="5" type="ORF">DNG_09700</name>
</gene>
<dbReference type="CDD" id="cd07105">
    <property type="entry name" value="ALDH_SaliADH"/>
    <property type="match status" value="1"/>
</dbReference>
<feature type="active site" evidence="2">
    <location>
        <position position="254"/>
    </location>
</feature>
<keyword evidence="6" id="KW-1185">Reference proteome</keyword>
<dbReference type="EMBL" id="ONZQ02000018">
    <property type="protein sequence ID" value="SPO07006.1"/>
    <property type="molecule type" value="Genomic_DNA"/>
</dbReference>
<dbReference type="PANTHER" id="PTHR43353">
    <property type="entry name" value="SUCCINATE-SEMIALDEHYDE DEHYDROGENASE, MITOCHONDRIAL"/>
    <property type="match status" value="1"/>
</dbReference>
<proteinExistence type="inferred from homology"/>
<evidence type="ECO:0000256" key="2">
    <source>
        <dbReference type="PROSITE-ProRule" id="PRU10007"/>
    </source>
</evidence>
<dbReference type="SUPFAM" id="SSF53720">
    <property type="entry name" value="ALDH-like"/>
    <property type="match status" value="1"/>
</dbReference>
<dbReference type="Gene3D" id="3.40.605.10">
    <property type="entry name" value="Aldehyde Dehydrogenase, Chain A, domain 1"/>
    <property type="match status" value="1"/>
</dbReference>
<name>A0AAE8SZI3_9PEZI</name>
<evidence type="ECO:0000256" key="3">
    <source>
        <dbReference type="RuleBase" id="RU003345"/>
    </source>
</evidence>
<protein>
    <submittedName>
        <fullName evidence="5">Related to NAD-dependent aldehyde dehydrogenases</fullName>
    </submittedName>
</protein>
<sequence>MTDSITIPLIIGGRDITLPSDDRKYPIPPHGGTQRYTFQGATSAFAIEAVDAAAAAFPSWSQTTPAKRREMLIDVARLLRNKSDEALALVQEEIHCSQLWAEINVEDAVGLIEEAAALVTDAMAGTIPATRGNSYGLVTKEPLGVILGIAPWNAPLILGFRAVVPALATGNAVILKGSELSPRTHHFIASLFREAGFPPGVVNFVLHGPDDAAEIYDTIINRPEVRKCNFTGSTAVGRIIASKAALALKPVLLELGGKNFSIIMDDADLDSAASHVVEAAFLNNGQICMSTDIVYVVKPAAELLVSKILGLLKSEDRPHKVISAASKLRLTRLVDDARSKGAVIHQAGNTLSSDVLSYPATVIENLDDSMDFYHVEAFGPVVGVMVVESEHEALRMARESPYGLSAAIFSQDHFRALGLSREIRAGAVHINSSTIHDEPTLPHGGVGNSGWGRFGSRWGLDEFLQTKVVVLNK</sequence>
<comment type="similarity">
    <text evidence="3">Belongs to the aldehyde dehydrogenase family.</text>
</comment>
<dbReference type="InterPro" id="IPR016161">
    <property type="entry name" value="Ald_DH/histidinol_DH"/>
</dbReference>
<evidence type="ECO:0000313" key="6">
    <source>
        <dbReference type="Proteomes" id="UP001187682"/>
    </source>
</evidence>
<evidence type="ECO:0000256" key="1">
    <source>
        <dbReference type="ARBA" id="ARBA00023002"/>
    </source>
</evidence>
<dbReference type="InterPro" id="IPR015590">
    <property type="entry name" value="Aldehyde_DH_dom"/>
</dbReference>
<dbReference type="Proteomes" id="UP001187682">
    <property type="component" value="Unassembled WGS sequence"/>
</dbReference>
<dbReference type="InterPro" id="IPR050740">
    <property type="entry name" value="Aldehyde_DH_Superfamily"/>
</dbReference>
<evidence type="ECO:0000259" key="4">
    <source>
        <dbReference type="Pfam" id="PF00171"/>
    </source>
</evidence>
<dbReference type="Pfam" id="PF00171">
    <property type="entry name" value="Aldedh"/>
    <property type="match status" value="1"/>
</dbReference>
<dbReference type="InterPro" id="IPR016162">
    <property type="entry name" value="Ald_DH_N"/>
</dbReference>
<organism evidence="5 6">
    <name type="scientific">Cephalotrichum gorgonifer</name>
    <dbReference type="NCBI Taxonomy" id="2041049"/>
    <lineage>
        <taxon>Eukaryota</taxon>
        <taxon>Fungi</taxon>
        <taxon>Dikarya</taxon>
        <taxon>Ascomycota</taxon>
        <taxon>Pezizomycotina</taxon>
        <taxon>Sordariomycetes</taxon>
        <taxon>Hypocreomycetidae</taxon>
        <taxon>Microascales</taxon>
        <taxon>Microascaceae</taxon>
        <taxon>Cephalotrichum</taxon>
    </lineage>
</organism>